<dbReference type="Ensembl" id="ENSSAUT00010003257.1">
    <property type="protein sequence ID" value="ENSSAUP00010003043.1"/>
    <property type="gene ID" value="ENSSAUG00010001554.1"/>
</dbReference>
<organism evidence="2 3">
    <name type="scientific">Sparus aurata</name>
    <name type="common">Gilthead sea bream</name>
    <dbReference type="NCBI Taxonomy" id="8175"/>
    <lineage>
        <taxon>Eukaryota</taxon>
        <taxon>Metazoa</taxon>
        <taxon>Chordata</taxon>
        <taxon>Craniata</taxon>
        <taxon>Vertebrata</taxon>
        <taxon>Euteleostomi</taxon>
        <taxon>Actinopterygii</taxon>
        <taxon>Neopterygii</taxon>
        <taxon>Teleostei</taxon>
        <taxon>Neoteleostei</taxon>
        <taxon>Acanthomorphata</taxon>
        <taxon>Eupercaria</taxon>
        <taxon>Spariformes</taxon>
        <taxon>Sparidae</taxon>
        <taxon>Sparus</taxon>
    </lineage>
</organism>
<proteinExistence type="predicted"/>
<protein>
    <submittedName>
        <fullName evidence="2">Uncharacterized protein</fullName>
    </submittedName>
</protein>
<dbReference type="Proteomes" id="UP000472265">
    <property type="component" value="Chromosome 15"/>
</dbReference>
<feature type="compositionally biased region" description="Basic residues" evidence="1">
    <location>
        <begin position="74"/>
        <end position="89"/>
    </location>
</feature>
<dbReference type="InParanoid" id="A0A671TM01"/>
<feature type="region of interest" description="Disordered" evidence="1">
    <location>
        <begin position="71"/>
        <end position="97"/>
    </location>
</feature>
<dbReference type="AlphaFoldDB" id="A0A671TM01"/>
<evidence type="ECO:0000313" key="2">
    <source>
        <dbReference type="Ensembl" id="ENSSAUP00010003043.1"/>
    </source>
</evidence>
<accession>A0A671TM01</accession>
<sequence>MSASRISGYDFQILKRRRPLNALNAARKFTLVKNPTDVMSVAKHSLITPRSRISVRNVARGLVLANTCSTAKGNKAKKQKRPFAARRVAKPFSQTRI</sequence>
<keyword evidence="3" id="KW-1185">Reference proteome</keyword>
<evidence type="ECO:0000256" key="1">
    <source>
        <dbReference type="SAM" id="MobiDB-lite"/>
    </source>
</evidence>
<reference evidence="2" key="2">
    <citation type="submission" date="2025-08" db="UniProtKB">
        <authorList>
            <consortium name="Ensembl"/>
        </authorList>
    </citation>
    <scope>IDENTIFICATION</scope>
</reference>
<name>A0A671TM01_SPAAU</name>
<reference evidence="2" key="3">
    <citation type="submission" date="2025-09" db="UniProtKB">
        <authorList>
            <consortium name="Ensembl"/>
        </authorList>
    </citation>
    <scope>IDENTIFICATION</scope>
</reference>
<reference evidence="2" key="1">
    <citation type="submission" date="2021-04" db="EMBL/GenBank/DDBJ databases">
        <authorList>
            <consortium name="Wellcome Sanger Institute Data Sharing"/>
        </authorList>
    </citation>
    <scope>NUCLEOTIDE SEQUENCE [LARGE SCALE GENOMIC DNA]</scope>
</reference>
<evidence type="ECO:0000313" key="3">
    <source>
        <dbReference type="Proteomes" id="UP000472265"/>
    </source>
</evidence>